<reference evidence="12" key="1">
    <citation type="journal article" date="2020" name="Nat. Commun.">
        <title>Large-scale genome sequencing of mycorrhizal fungi provides insights into the early evolution of symbiotic traits.</title>
        <authorList>
            <person name="Miyauchi S."/>
            <person name="Kiss E."/>
            <person name="Kuo A."/>
            <person name="Drula E."/>
            <person name="Kohler A."/>
            <person name="Sanchez-Garcia M."/>
            <person name="Morin E."/>
            <person name="Andreopoulos B."/>
            <person name="Barry K.W."/>
            <person name="Bonito G."/>
            <person name="Buee M."/>
            <person name="Carver A."/>
            <person name="Chen C."/>
            <person name="Cichocki N."/>
            <person name="Clum A."/>
            <person name="Culley D."/>
            <person name="Crous P.W."/>
            <person name="Fauchery L."/>
            <person name="Girlanda M."/>
            <person name="Hayes R.D."/>
            <person name="Keri Z."/>
            <person name="LaButti K."/>
            <person name="Lipzen A."/>
            <person name="Lombard V."/>
            <person name="Magnuson J."/>
            <person name="Maillard F."/>
            <person name="Murat C."/>
            <person name="Nolan M."/>
            <person name="Ohm R.A."/>
            <person name="Pangilinan J."/>
            <person name="Pereira M.F."/>
            <person name="Perotto S."/>
            <person name="Peter M."/>
            <person name="Pfister S."/>
            <person name="Riley R."/>
            <person name="Sitrit Y."/>
            <person name="Stielow J.B."/>
            <person name="Szollosi G."/>
            <person name="Zifcakova L."/>
            <person name="Stursova M."/>
            <person name="Spatafora J.W."/>
            <person name="Tedersoo L."/>
            <person name="Vaario L.M."/>
            <person name="Yamada A."/>
            <person name="Yan M."/>
            <person name="Wang P."/>
            <person name="Xu J."/>
            <person name="Bruns T."/>
            <person name="Baldrian P."/>
            <person name="Vilgalys R."/>
            <person name="Dunand C."/>
            <person name="Henrissat B."/>
            <person name="Grigoriev I.V."/>
            <person name="Hibbett D."/>
            <person name="Nagy L.G."/>
            <person name="Martin F.M."/>
        </authorList>
    </citation>
    <scope>NUCLEOTIDE SEQUENCE</scope>
    <source>
        <strain evidence="12">UH-Tt-Lm1</strain>
    </source>
</reference>
<feature type="transmembrane region" description="Helical" evidence="11">
    <location>
        <begin position="6"/>
        <end position="23"/>
    </location>
</feature>
<keyword evidence="11" id="KW-0812">Transmembrane</keyword>
<dbReference type="PANTHER" id="PTHR46300:SF7">
    <property type="entry name" value="P450, PUTATIVE (EUROFUNG)-RELATED"/>
    <property type="match status" value="1"/>
</dbReference>
<proteinExistence type="inferred from homology"/>
<dbReference type="CDD" id="cd11065">
    <property type="entry name" value="CYP64-like"/>
    <property type="match status" value="1"/>
</dbReference>
<dbReference type="AlphaFoldDB" id="A0A9P6HA54"/>
<evidence type="ECO:0000256" key="7">
    <source>
        <dbReference type="ARBA" id="ARBA00023004"/>
    </source>
</evidence>
<dbReference type="InterPro" id="IPR017972">
    <property type="entry name" value="Cyt_P450_CS"/>
</dbReference>
<evidence type="ECO:0000256" key="5">
    <source>
        <dbReference type="ARBA" id="ARBA00022723"/>
    </source>
</evidence>
<dbReference type="PANTHER" id="PTHR46300">
    <property type="entry name" value="P450, PUTATIVE (EUROFUNG)-RELATED-RELATED"/>
    <property type="match status" value="1"/>
</dbReference>
<evidence type="ECO:0000256" key="8">
    <source>
        <dbReference type="ARBA" id="ARBA00023033"/>
    </source>
</evidence>
<evidence type="ECO:0000256" key="4">
    <source>
        <dbReference type="ARBA" id="ARBA00022617"/>
    </source>
</evidence>
<keyword evidence="5 9" id="KW-0479">Metal-binding</keyword>
<dbReference type="GO" id="GO:0004497">
    <property type="term" value="F:monooxygenase activity"/>
    <property type="evidence" value="ECO:0007669"/>
    <property type="project" value="UniProtKB-KW"/>
</dbReference>
<dbReference type="Gene3D" id="1.10.630.10">
    <property type="entry name" value="Cytochrome P450"/>
    <property type="match status" value="1"/>
</dbReference>
<comment type="caution">
    <text evidence="12">The sequence shown here is derived from an EMBL/GenBank/DDBJ whole genome shotgun (WGS) entry which is preliminary data.</text>
</comment>
<dbReference type="Pfam" id="PF00067">
    <property type="entry name" value="p450"/>
    <property type="match status" value="1"/>
</dbReference>
<gene>
    <name evidence="12" type="ORF">BJ322DRAFT_1111442</name>
</gene>
<keyword evidence="11" id="KW-0472">Membrane</keyword>
<dbReference type="InterPro" id="IPR050364">
    <property type="entry name" value="Cytochrome_P450_fung"/>
</dbReference>
<keyword evidence="8 10" id="KW-0503">Monooxygenase</keyword>
<evidence type="ECO:0000313" key="12">
    <source>
        <dbReference type="EMBL" id="KAF9781513.1"/>
    </source>
</evidence>
<keyword evidence="7 9" id="KW-0408">Iron</keyword>
<dbReference type="EMBL" id="WIUZ02000013">
    <property type="protein sequence ID" value="KAF9781513.1"/>
    <property type="molecule type" value="Genomic_DNA"/>
</dbReference>
<dbReference type="InterPro" id="IPR036396">
    <property type="entry name" value="Cyt_P450_sf"/>
</dbReference>
<dbReference type="OrthoDB" id="2789670at2759"/>
<dbReference type="PRINTS" id="PR00463">
    <property type="entry name" value="EP450I"/>
</dbReference>
<evidence type="ECO:0000256" key="11">
    <source>
        <dbReference type="SAM" id="Phobius"/>
    </source>
</evidence>
<keyword evidence="4 9" id="KW-0349">Heme</keyword>
<dbReference type="GO" id="GO:0005506">
    <property type="term" value="F:iron ion binding"/>
    <property type="evidence" value="ECO:0007669"/>
    <property type="project" value="InterPro"/>
</dbReference>
<dbReference type="Proteomes" id="UP000736335">
    <property type="component" value="Unassembled WGS sequence"/>
</dbReference>
<evidence type="ECO:0000256" key="1">
    <source>
        <dbReference type="ARBA" id="ARBA00001971"/>
    </source>
</evidence>
<dbReference type="InterPro" id="IPR002401">
    <property type="entry name" value="Cyt_P450_E_grp-I"/>
</dbReference>
<evidence type="ECO:0000256" key="9">
    <source>
        <dbReference type="PIRSR" id="PIRSR602401-1"/>
    </source>
</evidence>
<protein>
    <submittedName>
        <fullName evidence="12">Cytochrome P450</fullName>
    </submittedName>
</protein>
<dbReference type="PROSITE" id="PS00086">
    <property type="entry name" value="CYTOCHROME_P450"/>
    <property type="match status" value="1"/>
</dbReference>
<comment type="pathway">
    <text evidence="2">Secondary metabolite biosynthesis.</text>
</comment>
<dbReference type="InterPro" id="IPR001128">
    <property type="entry name" value="Cyt_P450"/>
</dbReference>
<comment type="cofactor">
    <cofactor evidence="1 9">
        <name>heme</name>
        <dbReference type="ChEBI" id="CHEBI:30413"/>
    </cofactor>
</comment>
<feature type="binding site" description="axial binding residue" evidence="9">
    <location>
        <position position="445"/>
    </location>
    <ligand>
        <name>heme</name>
        <dbReference type="ChEBI" id="CHEBI:30413"/>
    </ligand>
    <ligandPart>
        <name>Fe</name>
        <dbReference type="ChEBI" id="CHEBI:18248"/>
    </ligandPart>
</feature>
<evidence type="ECO:0000256" key="2">
    <source>
        <dbReference type="ARBA" id="ARBA00005179"/>
    </source>
</evidence>
<sequence>MSTLTFLYALPIFLLTAVVHRWFKRWRRSRSFLLPPGPKGLPIIGNVLDIPQGLPLWEGSMALGRQYNTDVLYLNLFGKDMIILNSTKAISDLLDKRSKIYSDKPQSPMAELLGLDWAFSTMKYGNKWKSYRRLFREYMGPGPVKTYEDTLRKAADSLLVRLANDPKRFREHTKFLSDSLSLEIAYGLGVDSPDHPILRRADEAVNAVKSGLTPGKWLVEFLPFLKYIPEWFPGATFRKFASAGKRSLDSSITVPFNTVKQRMQAGEKVNPSIASACLQKMSDIYEQGLDEDAVRSVIGITHLAGADTTDCVLSTFVLAMSIYPRVQQKAQAEIERVVGVDRLPDFSDLNDLPYLSALIKELLRWNAPTPLGTSHAVMEDDVYEGWFIPAGTIFLENIWGIFHDEIAYPDSYAFNPDRFLDEDGKVDPSVPDPEHRVFGSGRRICPGRHFALKAEFIIIARILATFDVLPPVDENGVPHVPRAEFTPDLISHPAPFECTVKPRSGKSLMFTKASSTPEKSS</sequence>
<name>A0A9P6HA54_9AGAM</name>
<evidence type="ECO:0000256" key="10">
    <source>
        <dbReference type="RuleBase" id="RU000461"/>
    </source>
</evidence>
<dbReference type="SUPFAM" id="SSF48264">
    <property type="entry name" value="Cytochrome P450"/>
    <property type="match status" value="1"/>
</dbReference>
<dbReference type="GO" id="GO:0016705">
    <property type="term" value="F:oxidoreductase activity, acting on paired donors, with incorporation or reduction of molecular oxygen"/>
    <property type="evidence" value="ECO:0007669"/>
    <property type="project" value="InterPro"/>
</dbReference>
<comment type="similarity">
    <text evidence="3 10">Belongs to the cytochrome P450 family.</text>
</comment>
<evidence type="ECO:0000256" key="3">
    <source>
        <dbReference type="ARBA" id="ARBA00010617"/>
    </source>
</evidence>
<reference evidence="12" key="2">
    <citation type="submission" date="2020-11" db="EMBL/GenBank/DDBJ databases">
        <authorList>
            <consortium name="DOE Joint Genome Institute"/>
            <person name="Kuo A."/>
            <person name="Miyauchi S."/>
            <person name="Kiss E."/>
            <person name="Drula E."/>
            <person name="Kohler A."/>
            <person name="Sanchez-Garcia M."/>
            <person name="Andreopoulos B."/>
            <person name="Barry K.W."/>
            <person name="Bonito G."/>
            <person name="Buee M."/>
            <person name="Carver A."/>
            <person name="Chen C."/>
            <person name="Cichocki N."/>
            <person name="Clum A."/>
            <person name="Culley D."/>
            <person name="Crous P.W."/>
            <person name="Fauchery L."/>
            <person name="Girlanda M."/>
            <person name="Hayes R."/>
            <person name="Keri Z."/>
            <person name="Labutti K."/>
            <person name="Lipzen A."/>
            <person name="Lombard V."/>
            <person name="Magnuson J."/>
            <person name="Maillard F."/>
            <person name="Morin E."/>
            <person name="Murat C."/>
            <person name="Nolan M."/>
            <person name="Ohm R."/>
            <person name="Pangilinan J."/>
            <person name="Pereira M."/>
            <person name="Perotto S."/>
            <person name="Peter M."/>
            <person name="Riley R."/>
            <person name="Sitrit Y."/>
            <person name="Stielow B."/>
            <person name="Szollosi G."/>
            <person name="Zifcakova L."/>
            <person name="Stursova M."/>
            <person name="Spatafora J.W."/>
            <person name="Tedersoo L."/>
            <person name="Vaario L.-M."/>
            <person name="Yamada A."/>
            <person name="Yan M."/>
            <person name="Wang P."/>
            <person name="Xu J."/>
            <person name="Bruns T."/>
            <person name="Baldrian P."/>
            <person name="Vilgalys R."/>
            <person name="Henrissat B."/>
            <person name="Grigoriev I.V."/>
            <person name="Hibbett D."/>
            <person name="Nagy L.G."/>
            <person name="Martin F.M."/>
        </authorList>
    </citation>
    <scope>NUCLEOTIDE SEQUENCE</scope>
    <source>
        <strain evidence="12">UH-Tt-Lm1</strain>
    </source>
</reference>
<evidence type="ECO:0000313" key="13">
    <source>
        <dbReference type="Proteomes" id="UP000736335"/>
    </source>
</evidence>
<organism evidence="12 13">
    <name type="scientific">Thelephora terrestris</name>
    <dbReference type="NCBI Taxonomy" id="56493"/>
    <lineage>
        <taxon>Eukaryota</taxon>
        <taxon>Fungi</taxon>
        <taxon>Dikarya</taxon>
        <taxon>Basidiomycota</taxon>
        <taxon>Agaricomycotina</taxon>
        <taxon>Agaricomycetes</taxon>
        <taxon>Thelephorales</taxon>
        <taxon>Thelephoraceae</taxon>
        <taxon>Thelephora</taxon>
    </lineage>
</organism>
<evidence type="ECO:0000256" key="6">
    <source>
        <dbReference type="ARBA" id="ARBA00023002"/>
    </source>
</evidence>
<dbReference type="GO" id="GO:0020037">
    <property type="term" value="F:heme binding"/>
    <property type="evidence" value="ECO:0007669"/>
    <property type="project" value="InterPro"/>
</dbReference>
<keyword evidence="11" id="KW-1133">Transmembrane helix</keyword>
<accession>A0A9P6HA54</accession>
<keyword evidence="13" id="KW-1185">Reference proteome</keyword>
<keyword evidence="6 10" id="KW-0560">Oxidoreductase</keyword>